<dbReference type="GO" id="GO:0015031">
    <property type="term" value="P:protein transport"/>
    <property type="evidence" value="ECO:0007669"/>
    <property type="project" value="UniProtKB-KW"/>
</dbReference>
<proteinExistence type="inferred from homology"/>
<feature type="region of interest" description="Disordered" evidence="7">
    <location>
        <begin position="1"/>
        <end position="33"/>
    </location>
</feature>
<dbReference type="InterPro" id="IPR032403">
    <property type="entry name" value="Exo84_C"/>
</dbReference>
<dbReference type="Pfam" id="PF25345">
    <property type="entry name" value="PH_EXO84"/>
    <property type="match status" value="1"/>
</dbReference>
<protein>
    <recommendedName>
        <fullName evidence="3">Exocyst complex component EXO84</fullName>
    </recommendedName>
</protein>
<gene>
    <name evidence="9" type="ORF">POSPLADRAFT_1128599</name>
</gene>
<name>A0A1X6NE59_9APHY</name>
<evidence type="ECO:0000256" key="3">
    <source>
        <dbReference type="ARBA" id="ARBA00021269"/>
    </source>
</evidence>
<feature type="region of interest" description="Disordered" evidence="7">
    <location>
        <begin position="608"/>
        <end position="703"/>
    </location>
</feature>
<evidence type="ECO:0000256" key="1">
    <source>
        <dbReference type="ARBA" id="ARBA00004398"/>
    </source>
</evidence>
<dbReference type="SUPFAM" id="SSF74788">
    <property type="entry name" value="Cullin repeat-like"/>
    <property type="match status" value="1"/>
</dbReference>
<comment type="similarity">
    <text evidence="2">Belongs to the EXO84 family.</text>
</comment>
<keyword evidence="10" id="KW-1185">Reference proteome</keyword>
<dbReference type="AlphaFoldDB" id="A0A1X6NE59"/>
<keyword evidence="5" id="KW-0268">Exocytosis</keyword>
<evidence type="ECO:0000256" key="4">
    <source>
        <dbReference type="ARBA" id="ARBA00022448"/>
    </source>
</evidence>
<dbReference type="Gene3D" id="1.20.58.1220">
    <property type="entry name" value="Exo84p, C-terminal helical domain"/>
    <property type="match status" value="1"/>
</dbReference>
<organism evidence="9 10">
    <name type="scientific">Postia placenta MAD-698-R-SB12</name>
    <dbReference type="NCBI Taxonomy" id="670580"/>
    <lineage>
        <taxon>Eukaryota</taxon>
        <taxon>Fungi</taxon>
        <taxon>Dikarya</taxon>
        <taxon>Basidiomycota</taxon>
        <taxon>Agaricomycotina</taxon>
        <taxon>Agaricomycetes</taxon>
        <taxon>Polyporales</taxon>
        <taxon>Adustoporiaceae</taxon>
        <taxon>Rhodonia</taxon>
    </lineage>
</organism>
<dbReference type="EMBL" id="KZ110591">
    <property type="protein sequence ID" value="OSX66874.1"/>
    <property type="molecule type" value="Genomic_DNA"/>
</dbReference>
<dbReference type="InterPro" id="IPR016159">
    <property type="entry name" value="Cullin_repeat-like_dom_sf"/>
</dbReference>
<evidence type="ECO:0000256" key="6">
    <source>
        <dbReference type="ARBA" id="ARBA00022927"/>
    </source>
</evidence>
<dbReference type="Proteomes" id="UP000194127">
    <property type="component" value="Unassembled WGS sequence"/>
</dbReference>
<dbReference type="PANTHER" id="PTHR21426:SF12">
    <property type="entry name" value="EXOCYST COMPLEX COMPONENT 8"/>
    <property type="match status" value="1"/>
</dbReference>
<accession>A0A1X6NE59</accession>
<comment type="subcellular location">
    <subcellularLocation>
        <location evidence="1">Cytoplasmic vesicle</location>
        <location evidence="1">Secretory vesicle</location>
    </subcellularLocation>
</comment>
<evidence type="ECO:0000259" key="8">
    <source>
        <dbReference type="Pfam" id="PF16528"/>
    </source>
</evidence>
<dbReference type="GO" id="GO:0000145">
    <property type="term" value="C:exocyst"/>
    <property type="evidence" value="ECO:0007669"/>
    <property type="project" value="InterPro"/>
</dbReference>
<evidence type="ECO:0000256" key="2">
    <source>
        <dbReference type="ARBA" id="ARBA00007210"/>
    </source>
</evidence>
<dbReference type="STRING" id="670580.A0A1X6NE59"/>
<dbReference type="Gene3D" id="2.30.29.30">
    <property type="entry name" value="Pleckstrin-homology domain (PH domain)/Phosphotyrosine-binding domain (PTB)"/>
    <property type="match status" value="1"/>
</dbReference>
<dbReference type="Gene3D" id="1.20.58.1210">
    <property type="entry name" value="Exo84p, N-terminal helical domain"/>
    <property type="match status" value="1"/>
</dbReference>
<dbReference type="Pfam" id="PF08700">
    <property type="entry name" value="VPS51_Exo84_N"/>
    <property type="match status" value="1"/>
</dbReference>
<dbReference type="InterPro" id="IPR011993">
    <property type="entry name" value="PH-like_dom_sf"/>
</dbReference>
<evidence type="ECO:0000256" key="7">
    <source>
        <dbReference type="SAM" id="MobiDB-lite"/>
    </source>
</evidence>
<dbReference type="GO" id="GO:0006887">
    <property type="term" value="P:exocytosis"/>
    <property type="evidence" value="ECO:0007669"/>
    <property type="project" value="UniProtKB-KW"/>
</dbReference>
<keyword evidence="4" id="KW-0813">Transport</keyword>
<dbReference type="RefSeq" id="XP_024343668.1">
    <property type="nucleotide sequence ID" value="XM_024483751.1"/>
</dbReference>
<sequence>MQSLRSRKSESQTKVQRSPSKLIRQNGRSTTRVDEKMKRRMSMRYAEISSPTDALVPAVPALPIGLQPISPSGIIHEGIPEVETPREDPRLAELRLLDKDDFDPDAYLKQKMANSTEAQLKTMQSSLRSQRDGVAKDLQQDVFRNYAEFVQISKEVSVIENEMLEFKDCLAEWKNMPSLLHIEESSSAAERRRNVRSSIADLRVLYANQMQTLHTQIEGSSKYVPTTPGRHVVAEMDGILALNAATYKVDHTVRFVVLDDAVLVARIRRRRNNAESDKLVAERCWPLNEMLVLDTKDTATMSNVFKIRHGKETLVYRTEASADKKHLLSQFRQVAEELSAKRRKEREVEHLGRKSIWGGDRGSMAFSGDAVPPVPTWMAELVGQTEMGSTAKEKAERDGRWISDFCDELTVAIALREWDRAVGLVEQGEAQLPKMPALGTKLTPLKASLTSLLLQSLSSPSNRKSAVTTLIALLVRLKASAAARNTFLTAREELMRRRVRMIRFEGHVGVYVGDLAVVYFTGIKHTADWYLSSFKENEVASFFIEWAKKQVELYAELFRKQVYSSDVDKQTVEDAIKITHMQSKKSLEEYGIDFRFLIDKLLSEQKEPSGARIPAARSTPSPVSPTLRSPTPRSPASRTASPAPRSARSPTPTPANASLDGMLRAAQMPFVNPAPPPRSKERPGSAAGHRPPPVAVPKREGMF</sequence>
<dbReference type="OrthoDB" id="642193at2759"/>
<dbReference type="SUPFAM" id="SSF50729">
    <property type="entry name" value="PH domain-like"/>
    <property type="match status" value="1"/>
</dbReference>
<dbReference type="InterPro" id="IPR042560">
    <property type="entry name" value="Exo84_C_2"/>
</dbReference>
<dbReference type="InterPro" id="IPR033961">
    <property type="entry name" value="Exo84"/>
</dbReference>
<dbReference type="GeneID" id="36328700"/>
<dbReference type="GO" id="GO:0006893">
    <property type="term" value="P:Golgi to plasma membrane transport"/>
    <property type="evidence" value="ECO:0007669"/>
    <property type="project" value="TreeGrafter"/>
</dbReference>
<dbReference type="InterPro" id="IPR042561">
    <property type="entry name" value="Exo84_C_1"/>
</dbReference>
<keyword evidence="6" id="KW-0653">Protein transport</keyword>
<feature type="domain" description="Exocyst component Exo84 C-terminal" evidence="8">
    <location>
        <begin position="400"/>
        <end position="594"/>
    </location>
</feature>
<evidence type="ECO:0000313" key="9">
    <source>
        <dbReference type="EMBL" id="OSX66874.1"/>
    </source>
</evidence>
<feature type="compositionally biased region" description="Low complexity" evidence="7">
    <location>
        <begin position="617"/>
        <end position="650"/>
    </location>
</feature>
<dbReference type="PANTHER" id="PTHR21426">
    <property type="entry name" value="EXOCYST COMPLEX COMPONENT 8"/>
    <property type="match status" value="1"/>
</dbReference>
<reference evidence="9 10" key="1">
    <citation type="submission" date="2017-04" db="EMBL/GenBank/DDBJ databases">
        <title>Genome Sequence of the Model Brown-Rot Fungus Postia placenta SB12.</title>
        <authorList>
            <consortium name="DOE Joint Genome Institute"/>
            <person name="Gaskell J."/>
            <person name="Kersten P."/>
            <person name="Larrondo L.F."/>
            <person name="Canessa P."/>
            <person name="Martinez D."/>
            <person name="Hibbett D."/>
            <person name="Schmoll M."/>
            <person name="Kubicek C.P."/>
            <person name="Martinez A.T."/>
            <person name="Yadav J."/>
            <person name="Master E."/>
            <person name="Magnuson J.K."/>
            <person name="James T."/>
            <person name="Yaver D."/>
            <person name="Berka R."/>
            <person name="Labutti K."/>
            <person name="Lipzen A."/>
            <person name="Aerts A."/>
            <person name="Barry K."/>
            <person name="Henrissat B."/>
            <person name="Blanchette R."/>
            <person name="Grigoriev I."/>
            <person name="Cullen D."/>
        </authorList>
    </citation>
    <scope>NUCLEOTIDE SEQUENCE [LARGE SCALE GENOMIC DNA]</scope>
    <source>
        <strain evidence="9 10">MAD-698-R-SB12</strain>
    </source>
</reference>
<evidence type="ECO:0000313" key="10">
    <source>
        <dbReference type="Proteomes" id="UP000194127"/>
    </source>
</evidence>
<dbReference type="Pfam" id="PF16528">
    <property type="entry name" value="Exo84_C"/>
    <property type="match status" value="1"/>
</dbReference>
<dbReference type="GO" id="GO:0030133">
    <property type="term" value="C:transport vesicle"/>
    <property type="evidence" value="ECO:0007669"/>
    <property type="project" value="UniProtKB-SubCell"/>
</dbReference>
<evidence type="ECO:0000256" key="5">
    <source>
        <dbReference type="ARBA" id="ARBA00022483"/>
    </source>
</evidence>